<dbReference type="RefSeq" id="WP_147798776.1">
    <property type="nucleotide sequence ID" value="NZ_VPFL01000003.1"/>
</dbReference>
<dbReference type="EMBL" id="VPFL01000003">
    <property type="protein sequence ID" value="TXF13134.1"/>
    <property type="molecule type" value="Genomic_DNA"/>
</dbReference>
<dbReference type="Pfam" id="PF02826">
    <property type="entry name" value="2-Hacid_dh_C"/>
    <property type="match status" value="1"/>
</dbReference>
<accession>A0A5C7F0V6</accession>
<dbReference type="InterPro" id="IPR036291">
    <property type="entry name" value="NAD(P)-bd_dom_sf"/>
</dbReference>
<evidence type="ECO:0000256" key="1">
    <source>
        <dbReference type="ARBA" id="ARBA00005854"/>
    </source>
</evidence>
<organism evidence="7 8">
    <name type="scientific">Pelomicrobium methylotrophicum</name>
    <dbReference type="NCBI Taxonomy" id="2602750"/>
    <lineage>
        <taxon>Bacteria</taxon>
        <taxon>Pseudomonadati</taxon>
        <taxon>Pseudomonadota</taxon>
        <taxon>Hydrogenophilia</taxon>
        <taxon>Hydrogenophilia incertae sedis</taxon>
        <taxon>Pelomicrobium</taxon>
    </lineage>
</organism>
<keyword evidence="3" id="KW-0520">NAD</keyword>
<evidence type="ECO:0000259" key="5">
    <source>
        <dbReference type="Pfam" id="PF00389"/>
    </source>
</evidence>
<protein>
    <submittedName>
        <fullName evidence="7">Hydroxyacid dehydrogenase</fullName>
    </submittedName>
</protein>
<feature type="domain" description="D-isomer specific 2-hydroxyacid dehydrogenase NAD-binding" evidence="6">
    <location>
        <begin position="107"/>
        <end position="287"/>
    </location>
</feature>
<evidence type="ECO:0000256" key="3">
    <source>
        <dbReference type="ARBA" id="ARBA00023027"/>
    </source>
</evidence>
<proteinExistence type="inferred from homology"/>
<dbReference type="PROSITE" id="PS00670">
    <property type="entry name" value="D_2_HYDROXYACID_DH_2"/>
    <property type="match status" value="1"/>
</dbReference>
<dbReference type="InterPro" id="IPR006140">
    <property type="entry name" value="D-isomer_DH_NAD-bd"/>
</dbReference>
<dbReference type="OrthoDB" id="117809at2"/>
<sequence length="314" mass="33168">MNIVISEFMDETAVDALRADFSVIYEPTLVEERSRLLSLAKDADALIVRNRTRVDEALLSAAQRLKVVGRLGVGLDNIDVAACRARAVEVIPASGANAAAVAEYVIGTAMALLRGQYASTDAVIDGEWPRTTLSGGRELGGKTLGLIGCGHIGRLTARLARALGMQVVAYDPALRSDDPALAEIGIRRVELAELLSTSDVVSLHVPLTDKTRALLNRQQLSAMKKGAILVNTARGGIVDEQALVELLTAGHLGGAAIDVFAQEPLPAGSPFAALKGAPNLILTPHVAGVTRESNERVSAMIAERVAEHLSRHRG</sequence>
<dbReference type="Pfam" id="PF00389">
    <property type="entry name" value="2-Hacid_dh"/>
    <property type="match status" value="1"/>
</dbReference>
<evidence type="ECO:0000256" key="4">
    <source>
        <dbReference type="RuleBase" id="RU003719"/>
    </source>
</evidence>
<dbReference type="InParanoid" id="A0A5C7F0V6"/>
<dbReference type="SUPFAM" id="SSF51735">
    <property type="entry name" value="NAD(P)-binding Rossmann-fold domains"/>
    <property type="match status" value="1"/>
</dbReference>
<comment type="caution">
    <text evidence="7">The sequence shown here is derived from an EMBL/GenBank/DDBJ whole genome shotgun (WGS) entry which is preliminary data.</text>
</comment>
<dbReference type="PROSITE" id="PS00671">
    <property type="entry name" value="D_2_HYDROXYACID_DH_3"/>
    <property type="match status" value="1"/>
</dbReference>
<dbReference type="InterPro" id="IPR050857">
    <property type="entry name" value="D-2-hydroxyacid_DH"/>
</dbReference>
<dbReference type="InterPro" id="IPR029753">
    <property type="entry name" value="D-isomer_DH_CS"/>
</dbReference>
<feature type="domain" description="D-isomer specific 2-hydroxyacid dehydrogenase catalytic" evidence="5">
    <location>
        <begin position="4"/>
        <end position="310"/>
    </location>
</feature>
<dbReference type="SUPFAM" id="SSF52283">
    <property type="entry name" value="Formate/glycerate dehydrogenase catalytic domain-like"/>
    <property type="match status" value="1"/>
</dbReference>
<dbReference type="GO" id="GO:0051287">
    <property type="term" value="F:NAD binding"/>
    <property type="evidence" value="ECO:0007669"/>
    <property type="project" value="InterPro"/>
</dbReference>
<dbReference type="CDD" id="cd12173">
    <property type="entry name" value="PGDH_4"/>
    <property type="match status" value="1"/>
</dbReference>
<dbReference type="InterPro" id="IPR006139">
    <property type="entry name" value="D-isomer_2_OHA_DH_cat_dom"/>
</dbReference>
<gene>
    <name evidence="7" type="ORF">FR698_03455</name>
</gene>
<dbReference type="PANTHER" id="PTHR42789:SF1">
    <property type="entry name" value="D-ISOMER SPECIFIC 2-HYDROXYACID DEHYDROGENASE FAMILY PROTEIN (AFU_ORTHOLOGUE AFUA_6G10090)"/>
    <property type="match status" value="1"/>
</dbReference>
<evidence type="ECO:0000313" key="8">
    <source>
        <dbReference type="Proteomes" id="UP000321201"/>
    </source>
</evidence>
<keyword evidence="2 4" id="KW-0560">Oxidoreductase</keyword>
<keyword evidence="8" id="KW-1185">Reference proteome</keyword>
<comment type="similarity">
    <text evidence="1 4">Belongs to the D-isomer specific 2-hydroxyacid dehydrogenase family.</text>
</comment>
<dbReference type="GO" id="GO:0004617">
    <property type="term" value="F:phosphoglycerate dehydrogenase activity"/>
    <property type="evidence" value="ECO:0007669"/>
    <property type="project" value="UniProtKB-ARBA"/>
</dbReference>
<name>A0A5C7F0V6_9PROT</name>
<dbReference type="Gene3D" id="3.40.50.720">
    <property type="entry name" value="NAD(P)-binding Rossmann-like Domain"/>
    <property type="match status" value="2"/>
</dbReference>
<evidence type="ECO:0000313" key="7">
    <source>
        <dbReference type="EMBL" id="TXF13134.1"/>
    </source>
</evidence>
<evidence type="ECO:0000259" key="6">
    <source>
        <dbReference type="Pfam" id="PF02826"/>
    </source>
</evidence>
<dbReference type="FunCoup" id="A0A5C7F0V6">
    <property type="interactions" value="477"/>
</dbReference>
<dbReference type="GO" id="GO:0047545">
    <property type="term" value="F:(S)-2-hydroxyglutarate dehydrogenase activity"/>
    <property type="evidence" value="ECO:0007669"/>
    <property type="project" value="UniProtKB-ARBA"/>
</dbReference>
<dbReference type="AlphaFoldDB" id="A0A5C7F0V6"/>
<dbReference type="PANTHER" id="PTHR42789">
    <property type="entry name" value="D-ISOMER SPECIFIC 2-HYDROXYACID DEHYDROGENASE FAMILY PROTEIN (AFU_ORTHOLOGUE AFUA_6G10090)"/>
    <property type="match status" value="1"/>
</dbReference>
<evidence type="ECO:0000256" key="2">
    <source>
        <dbReference type="ARBA" id="ARBA00023002"/>
    </source>
</evidence>
<reference evidence="7 8" key="1">
    <citation type="submission" date="2019-08" db="EMBL/GenBank/DDBJ databases">
        <title>Pelomicrobium methylotrophicum gen. nov., sp. nov. a moderately thermophilic, facultatively anaerobic, lithoautotrophic and methylotrophic bacterium isolated from a terrestrial mud volcano.</title>
        <authorList>
            <person name="Slobodkina G.B."/>
            <person name="Merkel A.Y."/>
            <person name="Slobodkin A.I."/>
        </authorList>
    </citation>
    <scope>NUCLEOTIDE SEQUENCE [LARGE SCALE GENOMIC DNA]</scope>
    <source>
        <strain evidence="7 8">SM250</strain>
    </source>
</reference>
<dbReference type="Proteomes" id="UP000321201">
    <property type="component" value="Unassembled WGS sequence"/>
</dbReference>
<dbReference type="FunFam" id="3.40.50.720:FF:000041">
    <property type="entry name" value="D-3-phosphoglycerate dehydrogenase"/>
    <property type="match status" value="1"/>
</dbReference>
<dbReference type="GO" id="GO:0006564">
    <property type="term" value="P:L-serine biosynthetic process"/>
    <property type="evidence" value="ECO:0007669"/>
    <property type="project" value="UniProtKB-ARBA"/>
</dbReference>